<evidence type="ECO:0000313" key="2">
    <source>
        <dbReference type="Proteomes" id="UP001432322"/>
    </source>
</evidence>
<evidence type="ECO:0008006" key="3">
    <source>
        <dbReference type="Google" id="ProtNLM"/>
    </source>
</evidence>
<comment type="caution">
    <text evidence="1">The sequence shown here is derived from an EMBL/GenBank/DDBJ whole genome shotgun (WGS) entry which is preliminary data.</text>
</comment>
<name>A0AAV5V2C6_9BILA</name>
<dbReference type="Proteomes" id="UP001432322">
    <property type="component" value="Unassembled WGS sequence"/>
</dbReference>
<sequence length="93" mass="10088">LGRIDGCDSLDFGHPSNQRDNCVEAREAQFSLLNHGETRVGGTLLLHHRDVGRLGLRDVGSARGRSNGGSFGLGLEGDFVREDFVVEHTEDLA</sequence>
<organism evidence="1 2">
    <name type="scientific">Pristionchus fissidentatus</name>
    <dbReference type="NCBI Taxonomy" id="1538716"/>
    <lineage>
        <taxon>Eukaryota</taxon>
        <taxon>Metazoa</taxon>
        <taxon>Ecdysozoa</taxon>
        <taxon>Nematoda</taxon>
        <taxon>Chromadorea</taxon>
        <taxon>Rhabditida</taxon>
        <taxon>Rhabditina</taxon>
        <taxon>Diplogasteromorpha</taxon>
        <taxon>Diplogasteroidea</taxon>
        <taxon>Neodiplogasteridae</taxon>
        <taxon>Pristionchus</taxon>
    </lineage>
</organism>
<accession>A0AAV5V2C6</accession>
<evidence type="ECO:0000313" key="1">
    <source>
        <dbReference type="EMBL" id="GMT13732.1"/>
    </source>
</evidence>
<gene>
    <name evidence="1" type="ORF">PFISCL1PPCAC_5029</name>
</gene>
<dbReference type="AlphaFoldDB" id="A0AAV5V2C6"/>
<keyword evidence="2" id="KW-1185">Reference proteome</keyword>
<feature type="non-terminal residue" evidence="1">
    <location>
        <position position="1"/>
    </location>
</feature>
<dbReference type="EMBL" id="BTSY01000002">
    <property type="protein sequence ID" value="GMT13732.1"/>
    <property type="molecule type" value="Genomic_DNA"/>
</dbReference>
<feature type="non-terminal residue" evidence="1">
    <location>
        <position position="93"/>
    </location>
</feature>
<protein>
    <recommendedName>
        <fullName evidence="3">Ribosomal protein</fullName>
    </recommendedName>
</protein>
<proteinExistence type="predicted"/>
<reference evidence="1" key="1">
    <citation type="submission" date="2023-10" db="EMBL/GenBank/DDBJ databases">
        <title>Genome assembly of Pristionchus species.</title>
        <authorList>
            <person name="Yoshida K."/>
            <person name="Sommer R.J."/>
        </authorList>
    </citation>
    <scope>NUCLEOTIDE SEQUENCE</scope>
    <source>
        <strain evidence="1">RS5133</strain>
    </source>
</reference>